<dbReference type="CDD" id="cd13220">
    <property type="entry name" value="PH-GRAM_GRAMDC"/>
    <property type="match status" value="1"/>
</dbReference>
<evidence type="ECO:0000313" key="7">
    <source>
        <dbReference type="EMBL" id="TRY77810.1"/>
    </source>
</evidence>
<dbReference type="GO" id="GO:0005886">
    <property type="term" value="C:plasma membrane"/>
    <property type="evidence" value="ECO:0007669"/>
    <property type="project" value="TreeGrafter"/>
</dbReference>
<dbReference type="InterPro" id="IPR031968">
    <property type="entry name" value="VASt"/>
</dbReference>
<evidence type="ECO:0000313" key="8">
    <source>
        <dbReference type="Proteomes" id="UP000318571"/>
    </source>
</evidence>
<comment type="caution">
    <text evidence="7">The sequence shown here is derived from an EMBL/GenBank/DDBJ whole genome shotgun (WGS) entry which is preliminary data.</text>
</comment>
<feature type="compositionally biased region" description="Polar residues" evidence="5">
    <location>
        <begin position="642"/>
        <end position="653"/>
    </location>
</feature>
<feature type="region of interest" description="Disordered" evidence="5">
    <location>
        <begin position="1131"/>
        <end position="1174"/>
    </location>
</feature>
<dbReference type="Pfam" id="PF16016">
    <property type="entry name" value="VASt"/>
    <property type="match status" value="1"/>
</dbReference>
<dbReference type="GO" id="GO:0140268">
    <property type="term" value="C:endoplasmic reticulum-plasma membrane contact site"/>
    <property type="evidence" value="ECO:0007669"/>
    <property type="project" value="TreeGrafter"/>
</dbReference>
<proteinExistence type="predicted"/>
<feature type="region of interest" description="Disordered" evidence="5">
    <location>
        <begin position="614"/>
        <end position="738"/>
    </location>
</feature>
<comment type="subcellular location">
    <subcellularLocation>
        <location evidence="1">Membrane</location>
        <topology evidence="1">Single-pass membrane protein</topology>
    </subcellularLocation>
</comment>
<dbReference type="EMBL" id="VCGU01000003">
    <property type="protein sequence ID" value="TRY77810.1"/>
    <property type="molecule type" value="Genomic_DNA"/>
</dbReference>
<reference evidence="7 8" key="1">
    <citation type="journal article" date="2018" name="Nat. Ecol. Evol.">
        <title>Genomic signatures of mitonuclear coevolution across populations of Tigriopus californicus.</title>
        <authorList>
            <person name="Barreto F.S."/>
            <person name="Watson E.T."/>
            <person name="Lima T.G."/>
            <person name="Willett C.S."/>
            <person name="Edmands S."/>
            <person name="Li W."/>
            <person name="Burton R.S."/>
        </authorList>
    </citation>
    <scope>NUCLEOTIDE SEQUENCE [LARGE SCALE GENOMIC DNA]</scope>
    <source>
        <strain evidence="7 8">San Diego</strain>
    </source>
</reference>
<sequence>MDPYAAVHPPQQGQTGGSIEPPSTATVIPAAMEEPVPVSSHSSTVKMKKKRKASSRARLSPCSSSPLLVSHPEPIPNSKTSPSDLAGEPVSSSATLKGSRKKDGEHSGRDNVTKDGFAKPLSSISRQMSNTSTSESVQFEIGSMTPANSTLKMNRHTSNIDITLSCPDGSEEQAQAKALEEVPESMRSDLNETESGSFSGLCPAQTRIEDRRKKTFSQKKPWFSAINPNYKSRSQTFKKIFSKIPTNERLIVEYSCALQKDILIQGRIYFTSNYLCFYANIFTWETSVVLRWNEIAGITKEKTALVIPNAIQFNTTTKDKFFFASFTSRDKTFNTAMKIWQNCMLEEFSSTKMWQLIHESYGDELGLTTEDEDDYLCPLEDDEMGMDTSPGGTTGGTGGPSSLSSNVSRSTERSMKFWERNKMGARSEKRSNSDVYADQSNICGALSGKSESLRPSRSSSDLNNSITLPDVEVKRKHSADEINGVTIFSLRKFKREKKRAKSTTQAPDLDCPLLLINGKRPSDSRRSNLRHWPSDPSFSQKNLPTFNGSWNPLLEVKGSFIPLRSYFCGASSCSSMLAPKMDLLSSINLLGSKSAHGPSGTDWDTTTFLMDLDGGGGLNSRGSEYNDPSQSSAETGTDPLPTLTNHASSSSPNVPVLEGSKSTSGFSFGRRKKKKSSTLRASEQNGDLGASSRGGGVGGSVPGTDLSCDSDEDGDDDGEVASDDMALCNPSNRKRRERVNRNTQRLFEEWQAAQEGREMTNQVYNMDVDMLFTFLFTNSKFYADFHKSRKTTDLVQSQWEQRPGLNDKFREVSMTLSLNNAMGPKNSGVVDSQVMKNDYTVAGEIYAIHVETVNSGIPYADSFFVTSHFCLTRVSKETSRLVVWSNIKYKKSVWGFVKSIIEKNTWLGLEEFYNELSRDLKIGAAQLAAECEVPSSLGGPLGASPVNLKPTHAIPGLPEAGEPILSQGMPLPYTSIRTLQPNEALRSPKSTAPELQNVSKAAVILLILLLSANCLLYYKVWFLETTLVVDPSHSESNSHRGNGPSSFYKHLDPSLFLDKDPDSQTTEQWLGILQQQEMVHQLELEKWGEMLGAATELLRKTEDSLSNIQKSIQPLTLQKVRQMLLLQPNERFRSTTIAPPIEREPPPPERVDERPQVKKPSEVHQPHPHVKSEL</sequence>
<feature type="compositionally biased region" description="Gly residues" evidence="5">
    <location>
        <begin position="692"/>
        <end position="701"/>
    </location>
</feature>
<keyword evidence="8" id="KW-1185">Reference proteome</keyword>
<dbReference type="GO" id="GO:0032934">
    <property type="term" value="F:sterol binding"/>
    <property type="evidence" value="ECO:0007669"/>
    <property type="project" value="TreeGrafter"/>
</dbReference>
<evidence type="ECO:0000256" key="3">
    <source>
        <dbReference type="ARBA" id="ARBA00022989"/>
    </source>
</evidence>
<feature type="region of interest" description="Disordered" evidence="5">
    <location>
        <begin position="380"/>
        <end position="411"/>
    </location>
</feature>
<feature type="region of interest" description="Disordered" evidence="5">
    <location>
        <begin position="1"/>
        <end position="138"/>
    </location>
</feature>
<dbReference type="Proteomes" id="UP000318571">
    <property type="component" value="Chromosome 11"/>
</dbReference>
<dbReference type="GO" id="GO:0005789">
    <property type="term" value="C:endoplasmic reticulum membrane"/>
    <property type="evidence" value="ECO:0007669"/>
    <property type="project" value="TreeGrafter"/>
</dbReference>
<protein>
    <recommendedName>
        <fullName evidence="6">VASt domain-containing protein</fullName>
    </recommendedName>
</protein>
<feature type="compositionally biased region" description="Basic residues" evidence="5">
    <location>
        <begin position="46"/>
        <end position="55"/>
    </location>
</feature>
<feature type="compositionally biased region" description="Low complexity" evidence="5">
    <location>
        <begin position="56"/>
        <end position="70"/>
    </location>
</feature>
<feature type="compositionally biased region" description="Acidic residues" evidence="5">
    <location>
        <begin position="708"/>
        <end position="722"/>
    </location>
</feature>
<dbReference type="SMART" id="SM00568">
    <property type="entry name" value="GRAM"/>
    <property type="match status" value="1"/>
</dbReference>
<dbReference type="InterPro" id="IPR051482">
    <property type="entry name" value="Cholesterol_transport"/>
</dbReference>
<dbReference type="PANTHER" id="PTHR23319">
    <property type="entry name" value="GRAM DOMAIN CONTAINING 1B, ISOFORM E"/>
    <property type="match status" value="1"/>
</dbReference>
<feature type="compositionally biased region" description="Basic and acidic residues" evidence="5">
    <location>
        <begin position="1141"/>
        <end position="1174"/>
    </location>
</feature>
<evidence type="ECO:0000256" key="5">
    <source>
        <dbReference type="SAM" id="MobiDB-lite"/>
    </source>
</evidence>
<evidence type="ECO:0000256" key="2">
    <source>
        <dbReference type="ARBA" id="ARBA00022692"/>
    </source>
</evidence>
<gene>
    <name evidence="7" type="ORF">TCAL_14384</name>
</gene>
<name>A0A553PJD2_TIGCA</name>
<dbReference type="PANTHER" id="PTHR23319:SF4">
    <property type="entry name" value="GRAM DOMAIN CONTAINING 1B, ISOFORM E"/>
    <property type="match status" value="1"/>
</dbReference>
<dbReference type="AlphaFoldDB" id="A0A553PJD2"/>
<keyword evidence="3" id="KW-1133">Transmembrane helix</keyword>
<feature type="compositionally biased region" description="Polar residues" evidence="5">
    <location>
        <begin position="620"/>
        <end position="635"/>
    </location>
</feature>
<keyword evidence="4" id="KW-0472">Membrane</keyword>
<dbReference type="STRING" id="6832.A0A553PJD2"/>
<dbReference type="InterPro" id="IPR011993">
    <property type="entry name" value="PH-like_dom_sf"/>
</dbReference>
<feature type="compositionally biased region" description="Polar residues" evidence="5">
    <location>
        <begin position="122"/>
        <end position="137"/>
    </location>
</feature>
<dbReference type="Gene3D" id="2.30.29.30">
    <property type="entry name" value="Pleckstrin-homology domain (PH domain)/Phosphotyrosine-binding domain (PTB)"/>
    <property type="match status" value="1"/>
</dbReference>
<dbReference type="InterPro" id="IPR004182">
    <property type="entry name" value="GRAM"/>
</dbReference>
<dbReference type="Pfam" id="PF02893">
    <property type="entry name" value="GRAM"/>
    <property type="match status" value="1"/>
</dbReference>
<evidence type="ECO:0000259" key="6">
    <source>
        <dbReference type="PROSITE" id="PS51778"/>
    </source>
</evidence>
<dbReference type="PROSITE" id="PS51778">
    <property type="entry name" value="VAST"/>
    <property type="match status" value="1"/>
</dbReference>
<feature type="domain" description="VASt" evidence="6">
    <location>
        <begin position="755"/>
        <end position="928"/>
    </location>
</feature>
<evidence type="ECO:0000256" key="1">
    <source>
        <dbReference type="ARBA" id="ARBA00004167"/>
    </source>
</evidence>
<keyword evidence="2" id="KW-0812">Transmembrane</keyword>
<feature type="compositionally biased region" description="Basic and acidic residues" evidence="5">
    <location>
        <begin position="101"/>
        <end position="117"/>
    </location>
</feature>
<organism evidence="7 8">
    <name type="scientific">Tigriopus californicus</name>
    <name type="common">Marine copepod</name>
    <dbReference type="NCBI Taxonomy" id="6832"/>
    <lineage>
        <taxon>Eukaryota</taxon>
        <taxon>Metazoa</taxon>
        <taxon>Ecdysozoa</taxon>
        <taxon>Arthropoda</taxon>
        <taxon>Crustacea</taxon>
        <taxon>Multicrustacea</taxon>
        <taxon>Hexanauplia</taxon>
        <taxon>Copepoda</taxon>
        <taxon>Harpacticoida</taxon>
        <taxon>Harpacticidae</taxon>
        <taxon>Tigriopus</taxon>
    </lineage>
</organism>
<evidence type="ECO:0000256" key="4">
    <source>
        <dbReference type="ARBA" id="ARBA00023136"/>
    </source>
</evidence>
<accession>A0A553PJD2</accession>
<dbReference type="GO" id="GO:0120015">
    <property type="term" value="F:sterol transfer activity"/>
    <property type="evidence" value="ECO:0007669"/>
    <property type="project" value="TreeGrafter"/>
</dbReference>
<dbReference type="GO" id="GO:0032366">
    <property type="term" value="P:intracellular sterol transport"/>
    <property type="evidence" value="ECO:0007669"/>
    <property type="project" value="TreeGrafter"/>
</dbReference>